<sequence length="81" mass="9246">MALLYTELVEGIPKILPHFIAYVPSVHSVLVIISVKNPPISKVEVEERFLFRHVSPKRFQVFKCVARYGYNDVIGGSPEFE</sequence>
<dbReference type="EMBL" id="CM042886">
    <property type="protein sequence ID" value="KAI4340608.1"/>
    <property type="molecule type" value="Genomic_DNA"/>
</dbReference>
<evidence type="ECO:0000313" key="1">
    <source>
        <dbReference type="EMBL" id="KAI4340608.1"/>
    </source>
</evidence>
<reference evidence="2" key="1">
    <citation type="journal article" date="2023" name="Front. Plant Sci.">
        <title>Chromosomal-level genome assembly of Melastoma candidum provides insights into trichome evolution.</title>
        <authorList>
            <person name="Zhong Y."/>
            <person name="Wu W."/>
            <person name="Sun C."/>
            <person name="Zou P."/>
            <person name="Liu Y."/>
            <person name="Dai S."/>
            <person name="Zhou R."/>
        </authorList>
    </citation>
    <scope>NUCLEOTIDE SEQUENCE [LARGE SCALE GENOMIC DNA]</scope>
</reference>
<protein>
    <submittedName>
        <fullName evidence="1">Uncharacterized protein</fullName>
    </submittedName>
</protein>
<name>A0ACB9NWQ4_9MYRT</name>
<dbReference type="Proteomes" id="UP001057402">
    <property type="component" value="Chromosome 7"/>
</dbReference>
<keyword evidence="2" id="KW-1185">Reference proteome</keyword>
<accession>A0ACB9NWQ4</accession>
<organism evidence="1 2">
    <name type="scientific">Melastoma candidum</name>
    <dbReference type="NCBI Taxonomy" id="119954"/>
    <lineage>
        <taxon>Eukaryota</taxon>
        <taxon>Viridiplantae</taxon>
        <taxon>Streptophyta</taxon>
        <taxon>Embryophyta</taxon>
        <taxon>Tracheophyta</taxon>
        <taxon>Spermatophyta</taxon>
        <taxon>Magnoliopsida</taxon>
        <taxon>eudicotyledons</taxon>
        <taxon>Gunneridae</taxon>
        <taxon>Pentapetalae</taxon>
        <taxon>rosids</taxon>
        <taxon>malvids</taxon>
        <taxon>Myrtales</taxon>
        <taxon>Melastomataceae</taxon>
        <taxon>Melastomatoideae</taxon>
        <taxon>Melastomateae</taxon>
        <taxon>Melastoma</taxon>
    </lineage>
</organism>
<comment type="caution">
    <text evidence="1">The sequence shown here is derived from an EMBL/GenBank/DDBJ whole genome shotgun (WGS) entry which is preliminary data.</text>
</comment>
<proteinExistence type="predicted"/>
<evidence type="ECO:0000313" key="2">
    <source>
        <dbReference type="Proteomes" id="UP001057402"/>
    </source>
</evidence>
<gene>
    <name evidence="1" type="ORF">MLD38_025426</name>
</gene>